<dbReference type="RefSeq" id="WP_180091401.1">
    <property type="nucleotide sequence ID" value="NZ_JACCGK010000006.1"/>
</dbReference>
<comment type="caution">
    <text evidence="2">The sequence shown here is derived from an EMBL/GenBank/DDBJ whole genome shotgun (WGS) entry which is preliminary data.</text>
</comment>
<evidence type="ECO:0000313" key="2">
    <source>
        <dbReference type="EMBL" id="NYT72473.1"/>
    </source>
</evidence>
<dbReference type="Pfam" id="PF11726">
    <property type="entry name" value="YagK_YfjJ_C"/>
    <property type="match status" value="1"/>
</dbReference>
<gene>
    <name evidence="2" type="ORF">HZU72_08545</name>
</gene>
<reference evidence="2 3" key="1">
    <citation type="submission" date="2020-07" db="EMBL/GenBank/DDBJ databases">
        <title>Halomonas sp. QX-2 draft genome sequence.</title>
        <authorList>
            <person name="Qiu X."/>
        </authorList>
    </citation>
    <scope>NUCLEOTIDE SEQUENCE [LARGE SCALE GENOMIC DNA]</scope>
    <source>
        <strain evidence="2 3">QX-2</strain>
    </source>
</reference>
<name>A0A7Z0SMS5_9GAMM</name>
<accession>A0A7Z0SMS5</accession>
<dbReference type="InterPro" id="IPR057271">
    <property type="entry name" value="YagK_YfjJ_C"/>
</dbReference>
<dbReference type="EMBL" id="JACCGK010000006">
    <property type="protein sequence ID" value="NYT72473.1"/>
    <property type="molecule type" value="Genomic_DNA"/>
</dbReference>
<proteinExistence type="predicted"/>
<dbReference type="AlphaFoldDB" id="A0A7Z0SMS5"/>
<organism evidence="2 3">
    <name type="scientific">Vreelandella sedimenti</name>
    <dbReference type="NCBI Taxonomy" id="2729618"/>
    <lineage>
        <taxon>Bacteria</taxon>
        <taxon>Pseudomonadati</taxon>
        <taxon>Pseudomonadota</taxon>
        <taxon>Gammaproteobacteria</taxon>
        <taxon>Oceanospirillales</taxon>
        <taxon>Halomonadaceae</taxon>
        <taxon>Vreelandella</taxon>
    </lineage>
</organism>
<protein>
    <submittedName>
        <fullName evidence="2">Inovirus-type Gp2 protein</fullName>
    </submittedName>
</protein>
<dbReference type="Proteomes" id="UP000520876">
    <property type="component" value="Unassembled WGS sequence"/>
</dbReference>
<evidence type="ECO:0000313" key="3">
    <source>
        <dbReference type="Proteomes" id="UP000520876"/>
    </source>
</evidence>
<evidence type="ECO:0000259" key="1">
    <source>
        <dbReference type="Pfam" id="PF11726"/>
    </source>
</evidence>
<feature type="domain" description="YagK/YfjJ C-terminal" evidence="1">
    <location>
        <begin position="197"/>
        <end position="273"/>
    </location>
</feature>
<keyword evidence="3" id="KW-1185">Reference proteome</keyword>
<sequence>MYDDVYDDTLSEADMLAMCLGMSDTVLETSALGQDIVTLSHHLWRQDLIEIDRQLKELARVEALLNSDRLILPNSYGSDVVVLAPDALLETLTTIYTVLVTMFHETDIGQHYRPSPYATSFLWAFSSCAYLREAGFYQPPTMSRQVAEQTVLELNQRLMAWHQFLKEPAFARECYRSRRNSRNNYQSLRKLIDALFKRYGRLTVLRVDLSYSKMDGPYIDYETARYHREQLCETFHRHELFVHLLGYAWKLEWKPQKGFHYHFLFFFHGHHVQEDVPHAKRIGELWVHSITGSQGVYRNCNKNAENVYHYNALGCIDYHDFEKQRGLEYIARYLTKIDEYAEMLVTGRKFQTSAMRDVPEGPRPGRPRLFPAYRSFGDVDFP</sequence>